<organism evidence="1">
    <name type="scientific">Rhizobium leguminosarum</name>
    <dbReference type="NCBI Taxonomy" id="384"/>
    <lineage>
        <taxon>Bacteria</taxon>
        <taxon>Pseudomonadati</taxon>
        <taxon>Pseudomonadota</taxon>
        <taxon>Alphaproteobacteria</taxon>
        <taxon>Hyphomicrobiales</taxon>
        <taxon>Rhizobiaceae</taxon>
        <taxon>Rhizobium/Agrobacterium group</taxon>
        <taxon>Rhizobium</taxon>
    </lineage>
</organism>
<comment type="caution">
    <text evidence="1">The sequence shown here is derived from an EMBL/GenBank/DDBJ whole genome shotgun (WGS) entry which is preliminary data.</text>
</comment>
<proteinExistence type="predicted"/>
<evidence type="ECO:0000313" key="1">
    <source>
        <dbReference type="EMBL" id="OAP89144.1"/>
    </source>
</evidence>
<gene>
    <name evidence="1" type="ORF">A4U53_06715</name>
</gene>
<reference evidence="1" key="1">
    <citation type="submission" date="2016-04" db="EMBL/GenBank/DDBJ databases">
        <title>Fast-growing isolate from the root nodules of Vavilovia formosa.</title>
        <authorList>
            <person name="Kimeklis A."/>
            <person name="Safronova V."/>
            <person name="Belimov A."/>
            <person name="Andronov E."/>
        </authorList>
    </citation>
    <scope>NUCLEOTIDE SEQUENCE [LARGE SCALE GENOMIC DNA]</scope>
    <source>
        <strain evidence="1">Vaf-46</strain>
    </source>
</reference>
<dbReference type="AlphaFoldDB" id="A0A179BDQ5"/>
<sequence>MLEIIIKNSLDVVDRTERLIDAARRLLAAGLDEFEAYSLHVEIEKLTDVVLVMDEAARLLRRTFELRPQIGRYAMVNLTVH</sequence>
<accession>A0A179BDQ5</accession>
<protein>
    <submittedName>
        <fullName evidence="1">Uncharacterized protein</fullName>
    </submittedName>
</protein>
<dbReference type="EMBL" id="LWBS01000439">
    <property type="protein sequence ID" value="OAP89144.1"/>
    <property type="molecule type" value="Genomic_DNA"/>
</dbReference>
<name>A0A179BDQ5_RHILE</name>